<dbReference type="GO" id="GO:0046872">
    <property type="term" value="F:metal ion binding"/>
    <property type="evidence" value="ECO:0007669"/>
    <property type="project" value="UniProtKB-KW"/>
</dbReference>
<dbReference type="Pfam" id="PF01903">
    <property type="entry name" value="CbiX"/>
    <property type="match status" value="2"/>
</dbReference>
<reference evidence="4" key="1">
    <citation type="submission" date="2016-10" db="EMBL/GenBank/DDBJ databases">
        <authorList>
            <person name="Varghese N."/>
            <person name="Submissions S."/>
        </authorList>
    </citation>
    <scope>NUCLEOTIDE SEQUENCE [LARGE SCALE GENOMIC DNA]</scope>
    <source>
        <strain evidence="4">CGMCC 1.10369</strain>
    </source>
</reference>
<keyword evidence="1" id="KW-0479">Metal-binding</keyword>
<protein>
    <submittedName>
        <fullName evidence="3">Sirohydrochlorin cobaltochelatase</fullName>
    </submittedName>
</protein>
<sequence>MKHILLIGHGSRDEDGVREFHEMTAKVQEKLPHLPITTCFLELAEPCIGDGIDSCAAEGAEEIIAIPVILSKARHFQHDIPEELLEAWEKYPNITIRYGEPLGTHSMLVHAIIDQIRLKEKPSSILLVSQGSSLPEGNESSEKLAADLLQYYPEARIENAYMVMAEPTLKQGLESLAAKEDHILVVPNFLFSGTMYKKIAETIEEFPEKAEIDLASCYGLSENFADLLADRILCHSDILKKEKKAS</sequence>
<dbReference type="InterPro" id="IPR050963">
    <property type="entry name" value="Sirohydro_Cobaltochel/CbiX"/>
</dbReference>
<dbReference type="PANTHER" id="PTHR33542">
    <property type="entry name" value="SIROHYDROCHLORIN FERROCHELATASE, CHLOROPLASTIC"/>
    <property type="match status" value="1"/>
</dbReference>
<accession>A0A1H0FXP3</accession>
<keyword evidence="2" id="KW-0456">Lyase</keyword>
<organism evidence="3 4">
    <name type="scientific">Alkalicoccus daliensis</name>
    <dbReference type="NCBI Taxonomy" id="745820"/>
    <lineage>
        <taxon>Bacteria</taxon>
        <taxon>Bacillati</taxon>
        <taxon>Bacillota</taxon>
        <taxon>Bacilli</taxon>
        <taxon>Bacillales</taxon>
        <taxon>Bacillaceae</taxon>
        <taxon>Alkalicoccus</taxon>
    </lineage>
</organism>
<gene>
    <name evidence="3" type="ORF">SAMN04488053_105139</name>
</gene>
<dbReference type="PANTHER" id="PTHR33542:SF3">
    <property type="entry name" value="SIROHYDROCHLORIN FERROCHELATASE, CHLOROPLASTIC"/>
    <property type="match status" value="1"/>
</dbReference>
<proteinExistence type="predicted"/>
<evidence type="ECO:0000313" key="4">
    <source>
        <dbReference type="Proteomes" id="UP000198778"/>
    </source>
</evidence>
<name>A0A1H0FXP3_9BACI</name>
<dbReference type="CDD" id="cd03416">
    <property type="entry name" value="CbiX_SirB_N"/>
    <property type="match status" value="1"/>
</dbReference>
<dbReference type="InterPro" id="IPR002762">
    <property type="entry name" value="CbiX-like"/>
</dbReference>
<dbReference type="AlphaFoldDB" id="A0A1H0FXP3"/>
<dbReference type="OrthoDB" id="9797895at2"/>
<dbReference type="SUPFAM" id="SSF53800">
    <property type="entry name" value="Chelatase"/>
    <property type="match status" value="1"/>
</dbReference>
<evidence type="ECO:0000313" key="3">
    <source>
        <dbReference type="EMBL" id="SDN99342.1"/>
    </source>
</evidence>
<dbReference type="EMBL" id="FNIL01000005">
    <property type="protein sequence ID" value="SDN99342.1"/>
    <property type="molecule type" value="Genomic_DNA"/>
</dbReference>
<dbReference type="GO" id="GO:0016829">
    <property type="term" value="F:lyase activity"/>
    <property type="evidence" value="ECO:0007669"/>
    <property type="project" value="UniProtKB-KW"/>
</dbReference>
<dbReference type="Proteomes" id="UP000198778">
    <property type="component" value="Unassembled WGS sequence"/>
</dbReference>
<evidence type="ECO:0000256" key="1">
    <source>
        <dbReference type="ARBA" id="ARBA00022723"/>
    </source>
</evidence>
<dbReference type="STRING" id="745820.SAMN04488053_105139"/>
<dbReference type="RefSeq" id="WP_090842863.1">
    <property type="nucleotide sequence ID" value="NZ_FNIL01000005.1"/>
</dbReference>
<keyword evidence="4" id="KW-1185">Reference proteome</keyword>
<evidence type="ECO:0000256" key="2">
    <source>
        <dbReference type="ARBA" id="ARBA00023239"/>
    </source>
</evidence>
<dbReference type="Gene3D" id="3.40.50.1400">
    <property type="match status" value="2"/>
</dbReference>